<reference evidence="4" key="1">
    <citation type="submission" date="2015-07" db="EMBL/GenBank/DDBJ databases">
        <title>Whole genome sequence of an Ensifer adhaerens strain isolated from a cave pool in the Wind Cave National Park.</title>
        <authorList>
            <person name="Eng W.W.H."/>
            <person name="Gan H.M."/>
            <person name="Barton H.A."/>
            <person name="Savka M.A."/>
        </authorList>
    </citation>
    <scope>NUCLEOTIDE SEQUENCE [LARGE SCALE GENOMIC DNA]</scope>
    <source>
        <strain evidence="4">SD006</strain>
    </source>
</reference>
<gene>
    <name evidence="3" type="ORF">AC244_33435</name>
</gene>
<comment type="caution">
    <text evidence="3">The sequence shown here is derived from an EMBL/GenBank/DDBJ whole genome shotgun (WGS) entry which is preliminary data.</text>
</comment>
<accession>A0A0L8BD67</accession>
<evidence type="ECO:0000313" key="3">
    <source>
        <dbReference type="EMBL" id="KOF12631.1"/>
    </source>
</evidence>
<evidence type="ECO:0000313" key="4">
    <source>
        <dbReference type="Proteomes" id="UP000037425"/>
    </source>
</evidence>
<dbReference type="GO" id="GO:0006313">
    <property type="term" value="P:DNA transposition"/>
    <property type="evidence" value="ECO:0007669"/>
    <property type="project" value="InterPro"/>
</dbReference>
<evidence type="ECO:0000256" key="1">
    <source>
        <dbReference type="SAM" id="MobiDB-lite"/>
    </source>
</evidence>
<organism evidence="3 4">
    <name type="scientific">Ensifer adhaerens</name>
    <name type="common">Sinorhizobium morelense</name>
    <dbReference type="NCBI Taxonomy" id="106592"/>
    <lineage>
        <taxon>Bacteria</taxon>
        <taxon>Pseudomonadati</taxon>
        <taxon>Pseudomonadota</taxon>
        <taxon>Alphaproteobacteria</taxon>
        <taxon>Hyphomicrobiales</taxon>
        <taxon>Rhizobiaceae</taxon>
        <taxon>Sinorhizobium/Ensifer group</taxon>
        <taxon>Ensifer</taxon>
    </lineage>
</organism>
<sequence length="130" mass="14161">MNANASEAIYVLDGLLYHSSDLAIETHYVDTGGVSDMSFALCHRRADQGKLGRHPAPGHDDPLRPGSAFDPAGEAVRIPASERTGAGATRSRTHQSLHLPANTLARALFYNRLGELRDRTFESQFYRAPG</sequence>
<dbReference type="AlphaFoldDB" id="A0A0L8BD67"/>
<dbReference type="Proteomes" id="UP000037425">
    <property type="component" value="Unassembled WGS sequence"/>
</dbReference>
<dbReference type="PATRIC" id="fig|106592.7.peg.6182"/>
<dbReference type="EMBL" id="LGAP01000048">
    <property type="protein sequence ID" value="KOF12631.1"/>
    <property type="molecule type" value="Genomic_DNA"/>
</dbReference>
<dbReference type="InterPro" id="IPR002513">
    <property type="entry name" value="Tn3_Tnp_DDE_dom"/>
</dbReference>
<dbReference type="GO" id="GO:0004803">
    <property type="term" value="F:transposase activity"/>
    <property type="evidence" value="ECO:0007669"/>
    <property type="project" value="InterPro"/>
</dbReference>
<evidence type="ECO:0000259" key="2">
    <source>
        <dbReference type="Pfam" id="PF01526"/>
    </source>
</evidence>
<dbReference type="Pfam" id="PF01526">
    <property type="entry name" value="DDE_Tnp_Tn3"/>
    <property type="match status" value="1"/>
</dbReference>
<name>A0A0L8BD67_ENSAD</name>
<feature type="domain" description="Tn3 transposase DDE" evidence="2">
    <location>
        <begin position="2"/>
        <end position="43"/>
    </location>
</feature>
<feature type="region of interest" description="Disordered" evidence="1">
    <location>
        <begin position="49"/>
        <end position="97"/>
    </location>
</feature>
<proteinExistence type="predicted"/>
<protein>
    <recommendedName>
        <fullName evidence="2">Tn3 transposase DDE domain-containing protein</fullName>
    </recommendedName>
</protein>